<gene>
    <name evidence="18" type="ORF">HN018_14740</name>
</gene>
<accession>A0A6M8HVP8</accession>
<evidence type="ECO:0000256" key="14">
    <source>
        <dbReference type="ARBA" id="ARBA00023136"/>
    </source>
</evidence>
<proteinExistence type="predicted"/>
<dbReference type="SMART" id="SM00304">
    <property type="entry name" value="HAMP"/>
    <property type="match status" value="1"/>
</dbReference>
<dbReference type="EMBL" id="CP053708">
    <property type="protein sequence ID" value="QKE92674.1"/>
    <property type="molecule type" value="Genomic_DNA"/>
</dbReference>
<dbReference type="PANTHER" id="PTHR44936">
    <property type="entry name" value="SENSOR PROTEIN CREC"/>
    <property type="match status" value="1"/>
</dbReference>
<evidence type="ECO:0000256" key="12">
    <source>
        <dbReference type="ARBA" id="ARBA00022989"/>
    </source>
</evidence>
<dbReference type="EC" id="2.7.13.3" evidence="3"/>
<dbReference type="Gene3D" id="1.10.287.130">
    <property type="match status" value="1"/>
</dbReference>
<evidence type="ECO:0000313" key="18">
    <source>
        <dbReference type="EMBL" id="QKE92674.1"/>
    </source>
</evidence>
<dbReference type="InterPro" id="IPR003661">
    <property type="entry name" value="HisK_dim/P_dom"/>
</dbReference>
<keyword evidence="4" id="KW-1003">Cell membrane</keyword>
<sequence>MTIHALDRIDFARLNNEREIGSQVVMIYRTIADVDPPGRDTELQKLHLPSGFRAFLTTEPVLGPLRPANGLMTRVMRHHLEVMPIRSQRRPLQIIIANNLTPADPPDDPGNFDHADRGPASILKPELHPGRLWRDMAPDGTGHDGPPDRFGPRGAAGLLGWHGRRFAIAMQLPDDQRWLTIRFVMPLADPFLSPTLPIAFMVMTIATGLLSVWAVRRLTAPLRTLAIAAEKLGRDVNADPLPENGPTEVATAAIAFNTMASRIRRFVTDRTLLLTAIGHDLRTPITRLKLRSEFIEDEELQAKFLADLDELEAMVSATLAFGRDSADREPMVPLDLKALLSTVLDDAVDGRPQIADSVGFAVPPPSVTVQARSLGLKRALANLVGNAIVYGGGVQVTLLRPEHGHVVILVEDDGPGIAAGQLERVFEPFVRIETSRNRETGGTGLGLSIARNIVRGQGGDITLANRAPHGLRATVTLVA</sequence>
<keyword evidence="14 15" id="KW-0472">Membrane</keyword>
<dbReference type="Gene3D" id="3.30.565.10">
    <property type="entry name" value="Histidine kinase-like ATPase, C-terminal domain"/>
    <property type="match status" value="1"/>
</dbReference>
<evidence type="ECO:0000256" key="6">
    <source>
        <dbReference type="ARBA" id="ARBA00022553"/>
    </source>
</evidence>
<protein>
    <recommendedName>
        <fullName evidence="3">histidine kinase</fullName>
        <ecNumber evidence="3">2.7.13.3</ecNumber>
    </recommendedName>
</protein>
<comment type="catalytic activity">
    <reaction evidence="1">
        <text>ATP + protein L-histidine = ADP + protein N-phospho-L-histidine.</text>
        <dbReference type="EC" id="2.7.13.3"/>
    </reaction>
</comment>
<organism evidence="18 19">
    <name type="scientific">Lichenicola cladoniae</name>
    <dbReference type="NCBI Taxonomy" id="1484109"/>
    <lineage>
        <taxon>Bacteria</taxon>
        <taxon>Pseudomonadati</taxon>
        <taxon>Pseudomonadota</taxon>
        <taxon>Alphaproteobacteria</taxon>
        <taxon>Acetobacterales</taxon>
        <taxon>Acetobacteraceae</taxon>
        <taxon>Lichenicola</taxon>
    </lineage>
</organism>
<dbReference type="GO" id="GO:0000155">
    <property type="term" value="F:phosphorelay sensor kinase activity"/>
    <property type="evidence" value="ECO:0007669"/>
    <property type="project" value="InterPro"/>
</dbReference>
<keyword evidence="10" id="KW-0418">Kinase</keyword>
<evidence type="ECO:0000256" key="11">
    <source>
        <dbReference type="ARBA" id="ARBA00022840"/>
    </source>
</evidence>
<keyword evidence="19" id="KW-1185">Reference proteome</keyword>
<dbReference type="PROSITE" id="PS50109">
    <property type="entry name" value="HIS_KIN"/>
    <property type="match status" value="1"/>
</dbReference>
<feature type="domain" description="Histidine kinase" evidence="16">
    <location>
        <begin position="276"/>
        <end position="479"/>
    </location>
</feature>
<dbReference type="PRINTS" id="PR00344">
    <property type="entry name" value="BCTRLSENSOR"/>
</dbReference>
<dbReference type="CDD" id="cd00082">
    <property type="entry name" value="HisKA"/>
    <property type="match status" value="1"/>
</dbReference>
<evidence type="ECO:0000256" key="7">
    <source>
        <dbReference type="ARBA" id="ARBA00022679"/>
    </source>
</evidence>
<evidence type="ECO:0000313" key="19">
    <source>
        <dbReference type="Proteomes" id="UP000500767"/>
    </source>
</evidence>
<evidence type="ECO:0000256" key="10">
    <source>
        <dbReference type="ARBA" id="ARBA00022777"/>
    </source>
</evidence>
<dbReference type="KEGG" id="lck:HN018_14740"/>
<dbReference type="PANTHER" id="PTHR44936:SF5">
    <property type="entry name" value="SENSOR HISTIDINE KINASE ENVZ"/>
    <property type="match status" value="1"/>
</dbReference>
<evidence type="ECO:0000256" key="4">
    <source>
        <dbReference type="ARBA" id="ARBA00022475"/>
    </source>
</evidence>
<evidence type="ECO:0000256" key="1">
    <source>
        <dbReference type="ARBA" id="ARBA00000085"/>
    </source>
</evidence>
<keyword evidence="12 15" id="KW-1133">Transmembrane helix</keyword>
<feature type="transmembrane region" description="Helical" evidence="15">
    <location>
        <begin position="196"/>
        <end position="215"/>
    </location>
</feature>
<dbReference type="InterPro" id="IPR003660">
    <property type="entry name" value="HAMP_dom"/>
</dbReference>
<dbReference type="InterPro" id="IPR036097">
    <property type="entry name" value="HisK_dim/P_sf"/>
</dbReference>
<keyword evidence="7" id="KW-0808">Transferase</keyword>
<comment type="subcellular location">
    <subcellularLocation>
        <location evidence="2">Cell inner membrane</location>
        <topology evidence="2">Multi-pass membrane protein</topology>
    </subcellularLocation>
</comment>
<evidence type="ECO:0000256" key="8">
    <source>
        <dbReference type="ARBA" id="ARBA00022692"/>
    </source>
</evidence>
<feature type="domain" description="HAMP" evidence="17">
    <location>
        <begin position="216"/>
        <end position="268"/>
    </location>
</feature>
<reference evidence="18 19" key="1">
    <citation type="journal article" date="2014" name="World J. Microbiol. Biotechnol.">
        <title>Biodiversity and physiological characteristics of Antarctic and Arctic lichens-associated bacteria.</title>
        <authorList>
            <person name="Lee Y.M."/>
            <person name="Kim E.H."/>
            <person name="Lee H.K."/>
            <person name="Hong S.G."/>
        </authorList>
    </citation>
    <scope>NUCLEOTIDE SEQUENCE [LARGE SCALE GENOMIC DNA]</scope>
    <source>
        <strain evidence="18 19">PAMC 26569</strain>
    </source>
</reference>
<name>A0A6M8HVP8_9PROT</name>
<dbReference type="InterPro" id="IPR050980">
    <property type="entry name" value="2C_sensor_his_kinase"/>
</dbReference>
<evidence type="ECO:0000259" key="17">
    <source>
        <dbReference type="PROSITE" id="PS50885"/>
    </source>
</evidence>
<keyword evidence="9" id="KW-0547">Nucleotide-binding</keyword>
<evidence type="ECO:0000256" key="2">
    <source>
        <dbReference type="ARBA" id="ARBA00004429"/>
    </source>
</evidence>
<keyword evidence="6" id="KW-0597">Phosphoprotein</keyword>
<dbReference type="PROSITE" id="PS50885">
    <property type="entry name" value="HAMP"/>
    <property type="match status" value="1"/>
</dbReference>
<dbReference type="SUPFAM" id="SSF47384">
    <property type="entry name" value="Homodimeric domain of signal transducing histidine kinase"/>
    <property type="match status" value="1"/>
</dbReference>
<evidence type="ECO:0000256" key="3">
    <source>
        <dbReference type="ARBA" id="ARBA00012438"/>
    </source>
</evidence>
<dbReference type="Pfam" id="PF02518">
    <property type="entry name" value="HATPase_c"/>
    <property type="match status" value="1"/>
</dbReference>
<dbReference type="Proteomes" id="UP000500767">
    <property type="component" value="Chromosome"/>
</dbReference>
<dbReference type="GO" id="GO:0005886">
    <property type="term" value="C:plasma membrane"/>
    <property type="evidence" value="ECO:0007669"/>
    <property type="project" value="UniProtKB-SubCell"/>
</dbReference>
<dbReference type="InterPro" id="IPR003594">
    <property type="entry name" value="HATPase_dom"/>
</dbReference>
<keyword evidence="8 15" id="KW-0812">Transmembrane</keyword>
<keyword evidence="5" id="KW-0997">Cell inner membrane</keyword>
<evidence type="ECO:0000256" key="15">
    <source>
        <dbReference type="SAM" id="Phobius"/>
    </source>
</evidence>
<dbReference type="SMART" id="SM00387">
    <property type="entry name" value="HATPase_c"/>
    <property type="match status" value="1"/>
</dbReference>
<dbReference type="Pfam" id="PF00672">
    <property type="entry name" value="HAMP"/>
    <property type="match status" value="1"/>
</dbReference>
<dbReference type="GO" id="GO:0005524">
    <property type="term" value="F:ATP binding"/>
    <property type="evidence" value="ECO:0007669"/>
    <property type="project" value="UniProtKB-KW"/>
</dbReference>
<evidence type="ECO:0000259" key="16">
    <source>
        <dbReference type="PROSITE" id="PS50109"/>
    </source>
</evidence>
<dbReference type="AlphaFoldDB" id="A0A6M8HVP8"/>
<keyword evidence="11" id="KW-0067">ATP-binding</keyword>
<dbReference type="CDD" id="cd06225">
    <property type="entry name" value="HAMP"/>
    <property type="match status" value="1"/>
</dbReference>
<dbReference type="SUPFAM" id="SSF55874">
    <property type="entry name" value="ATPase domain of HSP90 chaperone/DNA topoisomerase II/histidine kinase"/>
    <property type="match status" value="1"/>
</dbReference>
<keyword evidence="13" id="KW-0902">Two-component regulatory system</keyword>
<evidence type="ECO:0000256" key="13">
    <source>
        <dbReference type="ARBA" id="ARBA00023012"/>
    </source>
</evidence>
<evidence type="ECO:0000256" key="9">
    <source>
        <dbReference type="ARBA" id="ARBA00022741"/>
    </source>
</evidence>
<dbReference type="SMART" id="SM00388">
    <property type="entry name" value="HisKA"/>
    <property type="match status" value="1"/>
</dbReference>
<dbReference type="InterPro" id="IPR004358">
    <property type="entry name" value="Sig_transdc_His_kin-like_C"/>
</dbReference>
<dbReference type="InterPro" id="IPR036890">
    <property type="entry name" value="HATPase_C_sf"/>
</dbReference>
<evidence type="ECO:0000256" key="5">
    <source>
        <dbReference type="ARBA" id="ARBA00022519"/>
    </source>
</evidence>
<dbReference type="InterPro" id="IPR005467">
    <property type="entry name" value="His_kinase_dom"/>
</dbReference>